<dbReference type="RefSeq" id="WP_223288756.1">
    <property type="nucleotide sequence ID" value="NZ_CP140255.1"/>
</dbReference>
<dbReference type="InterPro" id="IPR025332">
    <property type="entry name" value="DUF4238"/>
</dbReference>
<organism evidence="1 2">
    <name type="scientific">Vreelandella neptunia</name>
    <dbReference type="NCBI Taxonomy" id="115551"/>
    <lineage>
        <taxon>Bacteria</taxon>
        <taxon>Pseudomonadati</taxon>
        <taxon>Pseudomonadota</taxon>
        <taxon>Gammaproteobacteria</taxon>
        <taxon>Oceanospirillales</taxon>
        <taxon>Halomonadaceae</taxon>
        <taxon>Vreelandella</taxon>
    </lineage>
</organism>
<evidence type="ECO:0000313" key="1">
    <source>
        <dbReference type="EMBL" id="WQH12587.1"/>
    </source>
</evidence>
<reference evidence="1 2" key="1">
    <citation type="submission" date="2023-11" db="EMBL/GenBank/DDBJ databases">
        <title>MicrobeMod: A computational toolkit for identifying prokaryotic methylation and restriction-modification with nanopore sequencing.</title>
        <authorList>
            <person name="Crits-Christoph A."/>
            <person name="Kang S.C."/>
            <person name="Lee H."/>
            <person name="Ostrov N."/>
        </authorList>
    </citation>
    <scope>NUCLEOTIDE SEQUENCE [LARGE SCALE GENOMIC DNA]</scope>
    <source>
        <strain evidence="1 2">ATCC BAA-805</strain>
    </source>
</reference>
<keyword evidence="2" id="KW-1185">Reference proteome</keyword>
<evidence type="ECO:0000313" key="2">
    <source>
        <dbReference type="Proteomes" id="UP001324794"/>
    </source>
</evidence>
<sequence length="323" mass="37136">MEKWKQIKVKHHYVWEYYLKSWAVDNKVFWLTTKGNVAHDSPKGMCREDGFYKVSVLDVADVAYILEWSKKSPEFLQREHRKHLEPFLEASRAIERIRASYIESDELKVCENALLFNTLENHYCGIESGAKHALDGLAIGDLSVLEDKSVSIGLYSYLGHQVTRTKALKERFLELSVKRMPPSTARDEAIRLTEKNWWFICFMLGENIGWSMYSYRHEEKLMLIKNTTDTPFITCDSPIVNIHPNNDVLPKGEPSEFLDMLFPISPSYALIIATSTQWDSLKEGVSLNAVSELNARIAANARFSIYGNMRSVIDANKKEVGTW</sequence>
<proteinExistence type="predicted"/>
<dbReference type="EMBL" id="CP140255">
    <property type="protein sequence ID" value="WQH12587.1"/>
    <property type="molecule type" value="Genomic_DNA"/>
</dbReference>
<protein>
    <submittedName>
        <fullName evidence="1">DUF4238 domain-containing protein</fullName>
    </submittedName>
</protein>
<dbReference type="Proteomes" id="UP001324794">
    <property type="component" value="Chromosome"/>
</dbReference>
<gene>
    <name evidence="1" type="ORF">SR894_20965</name>
</gene>
<dbReference type="Pfam" id="PF14022">
    <property type="entry name" value="DUF4238"/>
    <property type="match status" value="2"/>
</dbReference>
<name>A0ABZ0YMN7_9GAMM</name>
<accession>A0ABZ0YMN7</accession>